<proteinExistence type="predicted"/>
<dbReference type="EMBL" id="DSRU01000130">
    <property type="protein sequence ID" value="HFM97969.1"/>
    <property type="molecule type" value="Genomic_DNA"/>
</dbReference>
<reference evidence="1" key="1">
    <citation type="journal article" date="2020" name="mSystems">
        <title>Genome- and Community-Level Interaction Insights into Carbon Utilization and Element Cycling Functions of Hydrothermarchaeota in Hydrothermal Sediment.</title>
        <authorList>
            <person name="Zhou Z."/>
            <person name="Liu Y."/>
            <person name="Xu W."/>
            <person name="Pan J."/>
            <person name="Luo Z.H."/>
            <person name="Li M."/>
        </authorList>
    </citation>
    <scope>NUCLEOTIDE SEQUENCE [LARGE SCALE GENOMIC DNA]</scope>
    <source>
        <strain evidence="1">SpSt-418</strain>
    </source>
</reference>
<comment type="caution">
    <text evidence="1">The sequence shown here is derived from an EMBL/GenBank/DDBJ whole genome shotgun (WGS) entry which is preliminary data.</text>
</comment>
<dbReference type="AlphaFoldDB" id="A0A7C3KCW0"/>
<name>A0A7C3KCW0_9CYAN</name>
<protein>
    <submittedName>
        <fullName evidence="1">Uncharacterized protein</fullName>
    </submittedName>
</protein>
<evidence type="ECO:0000313" key="1">
    <source>
        <dbReference type="EMBL" id="HFM97969.1"/>
    </source>
</evidence>
<gene>
    <name evidence="1" type="ORF">ENR64_09430</name>
</gene>
<accession>A0A7C3KCW0</accession>
<organism evidence="1">
    <name type="scientific">Oscillatoriales cyanobacterium SpSt-418</name>
    <dbReference type="NCBI Taxonomy" id="2282169"/>
    <lineage>
        <taxon>Bacteria</taxon>
        <taxon>Bacillati</taxon>
        <taxon>Cyanobacteriota</taxon>
        <taxon>Cyanophyceae</taxon>
        <taxon>Oscillatoriophycideae</taxon>
        <taxon>Oscillatoriales</taxon>
    </lineage>
</organism>
<sequence length="73" mass="8186">MDPTVEDIYQNIVDNLSFGDRLRLAVLILNDLTQQNVAVIDASDTWTEQDQLDLASFSLQHANALFSGEEDMT</sequence>